<accession>A0ABU7ACF1</accession>
<evidence type="ECO:0000313" key="1">
    <source>
        <dbReference type="EMBL" id="MED6235807.1"/>
    </source>
</evidence>
<dbReference type="EMBL" id="JAHUTI010010895">
    <property type="protein sequence ID" value="MED6235807.1"/>
    <property type="molecule type" value="Genomic_DNA"/>
</dbReference>
<sequence length="94" mass="10559">MPTAQLQTAAEKPKKPMVREKSEYAFVCDEEGFKYSKCRRTYATTHKSGRAATRSRLTVITSPVPCHFTTVMPLPTPRASTMQSLLLLRVIISN</sequence>
<reference evidence="1 2" key="1">
    <citation type="submission" date="2021-07" db="EMBL/GenBank/DDBJ databases">
        <authorList>
            <person name="Palmer J.M."/>
        </authorList>
    </citation>
    <scope>NUCLEOTIDE SEQUENCE [LARGE SCALE GENOMIC DNA]</scope>
    <source>
        <strain evidence="1 2">AT_MEX2019</strain>
        <tissue evidence="1">Muscle</tissue>
    </source>
</reference>
<dbReference type="Proteomes" id="UP001345963">
    <property type="component" value="Unassembled WGS sequence"/>
</dbReference>
<organism evidence="1 2">
    <name type="scientific">Ataeniobius toweri</name>
    <dbReference type="NCBI Taxonomy" id="208326"/>
    <lineage>
        <taxon>Eukaryota</taxon>
        <taxon>Metazoa</taxon>
        <taxon>Chordata</taxon>
        <taxon>Craniata</taxon>
        <taxon>Vertebrata</taxon>
        <taxon>Euteleostomi</taxon>
        <taxon>Actinopterygii</taxon>
        <taxon>Neopterygii</taxon>
        <taxon>Teleostei</taxon>
        <taxon>Neoteleostei</taxon>
        <taxon>Acanthomorphata</taxon>
        <taxon>Ovalentaria</taxon>
        <taxon>Atherinomorphae</taxon>
        <taxon>Cyprinodontiformes</taxon>
        <taxon>Goodeidae</taxon>
        <taxon>Ataeniobius</taxon>
    </lineage>
</organism>
<protein>
    <submittedName>
        <fullName evidence="1">Uncharacterized protein</fullName>
    </submittedName>
</protein>
<proteinExistence type="predicted"/>
<comment type="caution">
    <text evidence="1">The sequence shown here is derived from an EMBL/GenBank/DDBJ whole genome shotgun (WGS) entry which is preliminary data.</text>
</comment>
<keyword evidence="2" id="KW-1185">Reference proteome</keyword>
<name>A0ABU7ACF1_9TELE</name>
<gene>
    <name evidence="1" type="ORF">ATANTOWER_000605</name>
</gene>
<evidence type="ECO:0000313" key="2">
    <source>
        <dbReference type="Proteomes" id="UP001345963"/>
    </source>
</evidence>